<evidence type="ECO:0000313" key="11">
    <source>
        <dbReference type="Proteomes" id="UP000319817"/>
    </source>
</evidence>
<keyword evidence="3 10" id="KW-0418">Kinase</keyword>
<dbReference type="EC" id="2.7.11.1" evidence="10"/>
<feature type="domain" description="Protein kinase" evidence="9">
    <location>
        <begin position="119"/>
        <end position="413"/>
    </location>
</feature>
<dbReference type="GO" id="GO:0005524">
    <property type="term" value="F:ATP binding"/>
    <property type="evidence" value="ECO:0007669"/>
    <property type="project" value="UniProtKB-UniRule"/>
</dbReference>
<dbReference type="CDD" id="cd14014">
    <property type="entry name" value="STKc_PknB_like"/>
    <property type="match status" value="1"/>
</dbReference>
<dbReference type="OrthoDB" id="6111975at2"/>
<dbReference type="SMART" id="SM00028">
    <property type="entry name" value="TPR"/>
    <property type="match status" value="4"/>
</dbReference>
<proteinExistence type="predicted"/>
<dbReference type="AlphaFoldDB" id="A0A517NQT8"/>
<feature type="repeat" description="TPR" evidence="5">
    <location>
        <begin position="734"/>
        <end position="767"/>
    </location>
</feature>
<dbReference type="InterPro" id="IPR000719">
    <property type="entry name" value="Prot_kinase_dom"/>
</dbReference>
<dbReference type="SUPFAM" id="SSF56112">
    <property type="entry name" value="Protein kinase-like (PK-like)"/>
    <property type="match status" value="1"/>
</dbReference>
<evidence type="ECO:0000313" key="10">
    <source>
        <dbReference type="EMBL" id="QDT09483.1"/>
    </source>
</evidence>
<accession>A0A517NQT8</accession>
<dbReference type="PROSITE" id="PS50005">
    <property type="entry name" value="TPR"/>
    <property type="match status" value="1"/>
</dbReference>
<dbReference type="PROSITE" id="PS00108">
    <property type="entry name" value="PROTEIN_KINASE_ST"/>
    <property type="match status" value="1"/>
</dbReference>
<keyword evidence="8" id="KW-1133">Transmembrane helix</keyword>
<gene>
    <name evidence="10" type="primary">prkC_11</name>
    <name evidence="10" type="ORF">K239x_14290</name>
</gene>
<dbReference type="Gene3D" id="1.25.40.10">
    <property type="entry name" value="Tetratricopeptide repeat domain"/>
    <property type="match status" value="2"/>
</dbReference>
<organism evidence="10 11">
    <name type="scientific">Stieleria marina</name>
    <dbReference type="NCBI Taxonomy" id="1930275"/>
    <lineage>
        <taxon>Bacteria</taxon>
        <taxon>Pseudomonadati</taxon>
        <taxon>Planctomycetota</taxon>
        <taxon>Planctomycetia</taxon>
        <taxon>Pirellulales</taxon>
        <taxon>Pirellulaceae</taxon>
        <taxon>Stieleria</taxon>
    </lineage>
</organism>
<dbReference type="PANTHER" id="PTHR43289:SF34">
    <property type="entry name" value="SERINE_THREONINE-PROTEIN KINASE YBDM-RELATED"/>
    <property type="match status" value="1"/>
</dbReference>
<dbReference type="InterPro" id="IPR019734">
    <property type="entry name" value="TPR_rpt"/>
</dbReference>
<keyword evidence="8" id="KW-0812">Transmembrane</keyword>
<keyword evidence="5" id="KW-0802">TPR repeat</keyword>
<dbReference type="PROSITE" id="PS00107">
    <property type="entry name" value="PROTEIN_KINASE_ATP"/>
    <property type="match status" value="1"/>
</dbReference>
<dbReference type="InterPro" id="IPR011009">
    <property type="entry name" value="Kinase-like_dom_sf"/>
</dbReference>
<dbReference type="InterPro" id="IPR017441">
    <property type="entry name" value="Protein_kinase_ATP_BS"/>
</dbReference>
<dbReference type="InterPro" id="IPR011990">
    <property type="entry name" value="TPR-like_helical_dom_sf"/>
</dbReference>
<feature type="transmembrane region" description="Helical" evidence="8">
    <location>
        <begin position="439"/>
        <end position="462"/>
    </location>
</feature>
<keyword evidence="2 6" id="KW-0547">Nucleotide-binding</keyword>
<evidence type="ECO:0000256" key="8">
    <source>
        <dbReference type="SAM" id="Phobius"/>
    </source>
</evidence>
<evidence type="ECO:0000256" key="1">
    <source>
        <dbReference type="ARBA" id="ARBA00022679"/>
    </source>
</evidence>
<dbReference type="EMBL" id="CP036526">
    <property type="protein sequence ID" value="QDT09483.1"/>
    <property type="molecule type" value="Genomic_DNA"/>
</dbReference>
<dbReference type="PROSITE" id="PS50011">
    <property type="entry name" value="PROTEIN_KINASE_DOM"/>
    <property type="match status" value="1"/>
</dbReference>
<evidence type="ECO:0000256" key="7">
    <source>
        <dbReference type="SAM" id="MobiDB-lite"/>
    </source>
</evidence>
<dbReference type="InterPro" id="IPR008271">
    <property type="entry name" value="Ser/Thr_kinase_AS"/>
</dbReference>
<dbReference type="Gene3D" id="1.10.510.10">
    <property type="entry name" value="Transferase(Phosphotransferase) domain 1"/>
    <property type="match status" value="1"/>
</dbReference>
<evidence type="ECO:0000259" key="9">
    <source>
        <dbReference type="PROSITE" id="PS50011"/>
    </source>
</evidence>
<dbReference type="Gene3D" id="3.30.200.20">
    <property type="entry name" value="Phosphorylase Kinase, domain 1"/>
    <property type="match status" value="1"/>
</dbReference>
<keyword evidence="1 10" id="KW-0808">Transferase</keyword>
<dbReference type="SMART" id="SM00220">
    <property type="entry name" value="S_TKc"/>
    <property type="match status" value="1"/>
</dbReference>
<sequence length="947" mass="103566">MKTSEQLSNLGSQCDALPRDDALSRASAQLTDQQQQRLTYLLDDYLAGLENGVSRNVDEICEANPDLADAIQAYLVTIKKLYGFAAGMRGAAAIEAAACENVGAEGSDRTFRDFQLDDFKIIRELGRGGMGIVYEAHQQSINRRVALKILPMASMLDERQLSRFKNESRAAGQLQHPHIVSVFSVGSDQGIHYYTMQLIDGTPIDAWIQQERDRCESNSRVDWRRCVTWAIHAADALHCAHENGIVHRDIKPSNLILDASDKIWVTDFGLARFHTNQTLGNRASLDSGNPQQSGAKRDRVQQALTHSGDLLGTIRYMSPEQATGHSELIDHRTDIYSLAATLFELLTLEPAVEGENGPSLLSKIASESTRKLTSIRSDLPTDLSVVLQKAMANSKDDRYFTADQFAVDLRAVLDGRATVARPPSWISLTGRYAARHKRVVTASVLATVAACIGLIVGSAMILSESQKAKTSGMQAQQYFNQARATVDHLGTDVATRLASVPGAERIRQDLLHDTLQYYEQFVAQASHDPSAVGDLARTYHRIGVLTTELHSSQQAVPHFQRSVDLYAQVIDADSDLIDDEILHQSAENLNSLGLALVDVARTAEGAKAYAQARAIQQSLVDKQPGNIDFATQLALIKNNTGLLARHQGDLESARQWFADANDQLESLVERCKANGQLVDDKTLRTQSAALANASSVLLDTKPKLAIGLLEQAIAIQASLALTSSHRLRVSQEIAALYNNLASAYSSIGNVDQADIAYRRAIGLQRKLHAIAPLASDHGRALAISLNNLAMTRQKQSRHSEAADLITEALSLQGGFLGGDKRSAADQSRLGAMLHNQAISALALEQLANAERLFKEAIKQQNAALVDSPTLSSARVFLGQHYSQLLKCQLRLERWHELAATTKAYHDIASQTPGDMAVFRQDLAEAGRLMPADLRRRLTHSNASEVTQ</sequence>
<keyword evidence="11" id="KW-1185">Reference proteome</keyword>
<evidence type="ECO:0000256" key="5">
    <source>
        <dbReference type="PROSITE-ProRule" id="PRU00339"/>
    </source>
</evidence>
<dbReference type="Pfam" id="PF00069">
    <property type="entry name" value="Pkinase"/>
    <property type="match status" value="1"/>
</dbReference>
<dbReference type="RefSeq" id="WP_145417039.1">
    <property type="nucleotide sequence ID" value="NZ_CP036526.1"/>
</dbReference>
<dbReference type="PANTHER" id="PTHR43289">
    <property type="entry name" value="MITOGEN-ACTIVATED PROTEIN KINASE KINASE KINASE 20-RELATED"/>
    <property type="match status" value="1"/>
</dbReference>
<dbReference type="Proteomes" id="UP000319817">
    <property type="component" value="Chromosome"/>
</dbReference>
<dbReference type="GO" id="GO:0004674">
    <property type="term" value="F:protein serine/threonine kinase activity"/>
    <property type="evidence" value="ECO:0007669"/>
    <property type="project" value="UniProtKB-EC"/>
</dbReference>
<feature type="binding site" evidence="6">
    <location>
        <position position="148"/>
    </location>
    <ligand>
        <name>ATP</name>
        <dbReference type="ChEBI" id="CHEBI:30616"/>
    </ligand>
</feature>
<keyword evidence="4 6" id="KW-0067">ATP-binding</keyword>
<feature type="region of interest" description="Disordered" evidence="7">
    <location>
        <begin position="280"/>
        <end position="300"/>
    </location>
</feature>
<feature type="compositionally biased region" description="Polar residues" evidence="7">
    <location>
        <begin position="280"/>
        <end position="294"/>
    </location>
</feature>
<evidence type="ECO:0000256" key="3">
    <source>
        <dbReference type="ARBA" id="ARBA00022777"/>
    </source>
</evidence>
<name>A0A517NQT8_9BACT</name>
<dbReference type="SUPFAM" id="SSF48452">
    <property type="entry name" value="TPR-like"/>
    <property type="match status" value="2"/>
</dbReference>
<evidence type="ECO:0000256" key="6">
    <source>
        <dbReference type="PROSITE-ProRule" id="PRU10141"/>
    </source>
</evidence>
<reference evidence="10 11" key="1">
    <citation type="submission" date="2019-02" db="EMBL/GenBank/DDBJ databases">
        <title>Deep-cultivation of Planctomycetes and their phenomic and genomic characterization uncovers novel biology.</title>
        <authorList>
            <person name="Wiegand S."/>
            <person name="Jogler M."/>
            <person name="Boedeker C."/>
            <person name="Pinto D."/>
            <person name="Vollmers J."/>
            <person name="Rivas-Marin E."/>
            <person name="Kohn T."/>
            <person name="Peeters S.H."/>
            <person name="Heuer A."/>
            <person name="Rast P."/>
            <person name="Oberbeckmann S."/>
            <person name="Bunk B."/>
            <person name="Jeske O."/>
            <person name="Meyerdierks A."/>
            <person name="Storesund J.E."/>
            <person name="Kallscheuer N."/>
            <person name="Luecker S."/>
            <person name="Lage O.M."/>
            <person name="Pohl T."/>
            <person name="Merkel B.J."/>
            <person name="Hornburger P."/>
            <person name="Mueller R.-W."/>
            <person name="Bruemmer F."/>
            <person name="Labrenz M."/>
            <person name="Spormann A.M."/>
            <person name="Op den Camp H."/>
            <person name="Overmann J."/>
            <person name="Amann R."/>
            <person name="Jetten M.S.M."/>
            <person name="Mascher T."/>
            <person name="Medema M.H."/>
            <person name="Devos D.P."/>
            <person name="Kaster A.-K."/>
            <person name="Ovreas L."/>
            <person name="Rohde M."/>
            <person name="Galperin M.Y."/>
            <person name="Jogler C."/>
        </authorList>
    </citation>
    <scope>NUCLEOTIDE SEQUENCE [LARGE SCALE GENOMIC DNA]</scope>
    <source>
        <strain evidence="10 11">K23_9</strain>
    </source>
</reference>
<evidence type="ECO:0000256" key="4">
    <source>
        <dbReference type="ARBA" id="ARBA00022840"/>
    </source>
</evidence>
<evidence type="ECO:0000256" key="2">
    <source>
        <dbReference type="ARBA" id="ARBA00022741"/>
    </source>
</evidence>
<keyword evidence="8" id="KW-0472">Membrane</keyword>
<protein>
    <submittedName>
        <fullName evidence="10">Serine/threonine-protein kinase PrkC</fullName>
        <ecNumber evidence="10">2.7.11.1</ecNumber>
    </submittedName>
</protein>
<dbReference type="Pfam" id="PF13181">
    <property type="entry name" value="TPR_8"/>
    <property type="match status" value="1"/>
</dbReference>